<keyword evidence="3" id="KW-0949">S-adenosyl-L-methionine</keyword>
<dbReference type="KEGG" id="cmet:K6K41_24155"/>
<accession>A0A9E6UKS5</accession>
<dbReference type="InterPro" id="IPR013216">
    <property type="entry name" value="Methyltransf_11"/>
</dbReference>
<name>A0A9E6UKS5_9HYPH</name>
<sequence>MSARPVADTLTVIFEALGEVSGRSVLDAGCGHGRLAAALLGRGAGVAAVDPDAAAVSAARTAAPAARVEQASAEALPFPDASFDGVVMLNSLHHVPVASQAGALAEMGRVAKPGAPVVIVEPLAEGSFFAAMRPVEDETEARAEAQAAIATACAEGGPLRLMETLEYERLNAFPDVEAFLRALVSADPAREIALAGARADVERLVAEHGEPVANGFALRQPHRMHQLVKRS</sequence>
<dbReference type="Gene3D" id="3.40.50.150">
    <property type="entry name" value="Vaccinia Virus protein VP39"/>
    <property type="match status" value="1"/>
</dbReference>
<evidence type="ECO:0000313" key="6">
    <source>
        <dbReference type="Proteomes" id="UP000825701"/>
    </source>
</evidence>
<dbReference type="CDD" id="cd02440">
    <property type="entry name" value="AdoMet_MTases"/>
    <property type="match status" value="1"/>
</dbReference>
<dbReference type="PANTHER" id="PTHR43464">
    <property type="entry name" value="METHYLTRANSFERASE"/>
    <property type="match status" value="1"/>
</dbReference>
<feature type="domain" description="Methyltransferase type 11" evidence="4">
    <location>
        <begin position="26"/>
        <end position="118"/>
    </location>
</feature>
<proteinExistence type="predicted"/>
<keyword evidence="1 5" id="KW-0489">Methyltransferase</keyword>
<dbReference type="AlphaFoldDB" id="A0A9E6UKS5"/>
<reference evidence="5" key="1">
    <citation type="submission" date="2021-08" db="EMBL/GenBank/DDBJ databases">
        <authorList>
            <person name="Zhang H."/>
            <person name="Xu M."/>
            <person name="Yu Z."/>
            <person name="Yang L."/>
            <person name="Cai Y."/>
        </authorList>
    </citation>
    <scope>NUCLEOTIDE SEQUENCE</scope>
    <source>
        <strain evidence="5">CHL1</strain>
    </source>
</reference>
<gene>
    <name evidence="5" type="ORF">K6K41_24155</name>
</gene>
<dbReference type="EMBL" id="CP081869">
    <property type="protein sequence ID" value="QZN99731.1"/>
    <property type="molecule type" value="Genomic_DNA"/>
</dbReference>
<dbReference type="Proteomes" id="UP000825701">
    <property type="component" value="Chromosome"/>
</dbReference>
<dbReference type="Pfam" id="PF08241">
    <property type="entry name" value="Methyltransf_11"/>
    <property type="match status" value="1"/>
</dbReference>
<keyword evidence="6" id="KW-1185">Reference proteome</keyword>
<organism evidence="5 6">
    <name type="scientific">Chenggangzhangella methanolivorans</name>
    <dbReference type="NCBI Taxonomy" id="1437009"/>
    <lineage>
        <taxon>Bacteria</taxon>
        <taxon>Pseudomonadati</taxon>
        <taxon>Pseudomonadota</taxon>
        <taxon>Alphaproteobacteria</taxon>
        <taxon>Hyphomicrobiales</taxon>
        <taxon>Methylopilaceae</taxon>
        <taxon>Chenggangzhangella</taxon>
    </lineage>
</organism>
<protein>
    <submittedName>
        <fullName evidence="5">Class I SAM-dependent methyltransferase</fullName>
    </submittedName>
</protein>
<evidence type="ECO:0000256" key="3">
    <source>
        <dbReference type="ARBA" id="ARBA00022691"/>
    </source>
</evidence>
<evidence type="ECO:0000256" key="1">
    <source>
        <dbReference type="ARBA" id="ARBA00022603"/>
    </source>
</evidence>
<dbReference type="PANTHER" id="PTHR43464:SF19">
    <property type="entry name" value="UBIQUINONE BIOSYNTHESIS O-METHYLTRANSFERASE, MITOCHONDRIAL"/>
    <property type="match status" value="1"/>
</dbReference>
<dbReference type="InterPro" id="IPR029063">
    <property type="entry name" value="SAM-dependent_MTases_sf"/>
</dbReference>
<dbReference type="GO" id="GO:0032259">
    <property type="term" value="P:methylation"/>
    <property type="evidence" value="ECO:0007669"/>
    <property type="project" value="UniProtKB-KW"/>
</dbReference>
<dbReference type="GO" id="GO:0008757">
    <property type="term" value="F:S-adenosylmethionine-dependent methyltransferase activity"/>
    <property type="evidence" value="ECO:0007669"/>
    <property type="project" value="InterPro"/>
</dbReference>
<evidence type="ECO:0000313" key="5">
    <source>
        <dbReference type="EMBL" id="QZN99731.1"/>
    </source>
</evidence>
<evidence type="ECO:0000256" key="2">
    <source>
        <dbReference type="ARBA" id="ARBA00022679"/>
    </source>
</evidence>
<dbReference type="SUPFAM" id="SSF53335">
    <property type="entry name" value="S-adenosyl-L-methionine-dependent methyltransferases"/>
    <property type="match status" value="1"/>
</dbReference>
<dbReference type="RefSeq" id="WP_261402832.1">
    <property type="nucleotide sequence ID" value="NZ_CP081869.1"/>
</dbReference>
<evidence type="ECO:0000259" key="4">
    <source>
        <dbReference type="Pfam" id="PF08241"/>
    </source>
</evidence>
<keyword evidence="2" id="KW-0808">Transferase</keyword>